<dbReference type="PANTHER" id="PTHR11101">
    <property type="entry name" value="PHOSPHATE TRANSPORTER"/>
    <property type="match status" value="1"/>
</dbReference>
<keyword evidence="6 8" id="KW-1133">Transmembrane helix</keyword>
<evidence type="ECO:0000256" key="1">
    <source>
        <dbReference type="ARBA" id="ARBA00004141"/>
    </source>
</evidence>
<feature type="transmembrane region" description="Helical" evidence="8">
    <location>
        <begin position="506"/>
        <end position="523"/>
    </location>
</feature>
<comment type="similarity">
    <text evidence="2 8">Belongs to the inorganic phosphate transporter (PiT) (TC 2.A.20) family.</text>
</comment>
<feature type="transmembrane region" description="Helical" evidence="8">
    <location>
        <begin position="188"/>
        <end position="211"/>
    </location>
</feature>
<gene>
    <name evidence="9" type="ORF">TASK_LOCUS4035</name>
</gene>
<dbReference type="WBParaSite" id="TASK_0000403401-mRNA-1">
    <property type="protein sequence ID" value="TASK_0000403401-mRNA-1"/>
    <property type="gene ID" value="TASK_0000403401"/>
</dbReference>
<evidence type="ECO:0000256" key="8">
    <source>
        <dbReference type="RuleBase" id="RU363058"/>
    </source>
</evidence>
<comment type="function">
    <text evidence="8">Sodium-phosphate symporter.</text>
</comment>
<dbReference type="AlphaFoldDB" id="A0A158R7L2"/>
<evidence type="ECO:0000256" key="3">
    <source>
        <dbReference type="ARBA" id="ARBA00022448"/>
    </source>
</evidence>
<evidence type="ECO:0000256" key="5">
    <source>
        <dbReference type="ARBA" id="ARBA00022692"/>
    </source>
</evidence>
<proteinExistence type="inferred from homology"/>
<feature type="transmembrane region" description="Helical" evidence="8">
    <location>
        <begin position="7"/>
        <end position="26"/>
    </location>
</feature>
<feature type="transmembrane region" description="Helical" evidence="8">
    <location>
        <begin position="120"/>
        <end position="141"/>
    </location>
</feature>
<comment type="subcellular location">
    <subcellularLocation>
        <location evidence="1 8">Membrane</location>
        <topology evidence="1 8">Multi-pass membrane protein</topology>
    </subcellularLocation>
</comment>
<dbReference type="PANTHER" id="PTHR11101:SF80">
    <property type="entry name" value="PHOSPHATE TRANSPORTER"/>
    <property type="match status" value="1"/>
</dbReference>
<dbReference type="Pfam" id="PF01384">
    <property type="entry name" value="PHO4"/>
    <property type="match status" value="2"/>
</dbReference>
<keyword evidence="4 8" id="KW-0592">Phosphate transport</keyword>
<evidence type="ECO:0000256" key="4">
    <source>
        <dbReference type="ARBA" id="ARBA00022592"/>
    </source>
</evidence>
<evidence type="ECO:0000256" key="2">
    <source>
        <dbReference type="ARBA" id="ARBA00009916"/>
    </source>
</evidence>
<dbReference type="OrthoDB" id="260807at2759"/>
<dbReference type="GO" id="GO:0035435">
    <property type="term" value="P:phosphate ion transmembrane transport"/>
    <property type="evidence" value="ECO:0007669"/>
    <property type="project" value="TreeGrafter"/>
</dbReference>
<evidence type="ECO:0000256" key="7">
    <source>
        <dbReference type="ARBA" id="ARBA00023136"/>
    </source>
</evidence>
<dbReference type="GO" id="GO:0005315">
    <property type="term" value="F:phosphate transmembrane transporter activity"/>
    <property type="evidence" value="ECO:0007669"/>
    <property type="project" value="InterPro"/>
</dbReference>
<keyword evidence="3 8" id="KW-0813">Transport</keyword>
<feature type="transmembrane region" description="Helical" evidence="8">
    <location>
        <begin position="147"/>
        <end position="168"/>
    </location>
</feature>
<evidence type="ECO:0000313" key="9">
    <source>
        <dbReference type="EMBL" id="VDK32757.1"/>
    </source>
</evidence>
<dbReference type="Proteomes" id="UP000282613">
    <property type="component" value="Unassembled WGS sequence"/>
</dbReference>
<dbReference type="InterPro" id="IPR001204">
    <property type="entry name" value="Phos_transporter"/>
</dbReference>
<evidence type="ECO:0000313" key="10">
    <source>
        <dbReference type="Proteomes" id="UP000282613"/>
    </source>
</evidence>
<reference evidence="11" key="1">
    <citation type="submission" date="2016-04" db="UniProtKB">
        <authorList>
            <consortium name="WormBaseParasite"/>
        </authorList>
    </citation>
    <scope>IDENTIFICATION</scope>
</reference>
<organism evidence="11">
    <name type="scientific">Taenia asiatica</name>
    <name type="common">Asian tapeworm</name>
    <dbReference type="NCBI Taxonomy" id="60517"/>
    <lineage>
        <taxon>Eukaryota</taxon>
        <taxon>Metazoa</taxon>
        <taxon>Spiralia</taxon>
        <taxon>Lophotrochozoa</taxon>
        <taxon>Platyhelminthes</taxon>
        <taxon>Cestoda</taxon>
        <taxon>Eucestoda</taxon>
        <taxon>Cyclophyllidea</taxon>
        <taxon>Taeniidae</taxon>
        <taxon>Taenia</taxon>
    </lineage>
</organism>
<dbReference type="EMBL" id="UYRS01018324">
    <property type="protein sequence ID" value="VDK32757.1"/>
    <property type="molecule type" value="Genomic_DNA"/>
</dbReference>
<keyword evidence="5 8" id="KW-0812">Transmembrane</keyword>
<feature type="transmembrane region" description="Helical" evidence="8">
    <location>
        <begin position="623"/>
        <end position="649"/>
    </location>
</feature>
<name>A0A158R7L2_TAEAS</name>
<reference evidence="9 10" key="2">
    <citation type="submission" date="2018-11" db="EMBL/GenBank/DDBJ databases">
        <authorList>
            <consortium name="Pathogen Informatics"/>
        </authorList>
    </citation>
    <scope>NUCLEOTIDE SEQUENCE [LARGE SCALE GENOMIC DNA]</scope>
</reference>
<dbReference type="STRING" id="60517.A0A158R7L2"/>
<accession>A0A158R7L2</accession>
<protein>
    <recommendedName>
        <fullName evidence="8">Phosphate transporter</fullName>
    </recommendedName>
</protein>
<feature type="transmembrane region" description="Helical" evidence="8">
    <location>
        <begin position="87"/>
        <end position="108"/>
    </location>
</feature>
<evidence type="ECO:0000313" key="11">
    <source>
        <dbReference type="WBParaSite" id="TASK_0000403401-mRNA-1"/>
    </source>
</evidence>
<feature type="transmembrane region" description="Helical" evidence="8">
    <location>
        <begin position="374"/>
        <end position="395"/>
    </location>
</feature>
<keyword evidence="10" id="KW-1185">Reference proteome</keyword>
<feature type="transmembrane region" description="Helical" evidence="8">
    <location>
        <begin position="217"/>
        <end position="242"/>
    </location>
</feature>
<evidence type="ECO:0000256" key="6">
    <source>
        <dbReference type="ARBA" id="ARBA00022989"/>
    </source>
</evidence>
<dbReference type="GO" id="GO:0016020">
    <property type="term" value="C:membrane"/>
    <property type="evidence" value="ECO:0007669"/>
    <property type="project" value="UniProtKB-SubCell"/>
</dbReference>
<sequence>MLVESELLLVVVGFMIAFALAFGLGANDVANSFGTSVGSKVLTLKGACILATIFEISGSVLLGGQVSATIRGGIISPNLFNETSNGALLLMYGQVASLSSSCIWMLVATFFKLPVSGSHSIVGSTAGFGLVLFGLGGIQWMGILRIVISWFVSPLLSGFVSTFIFFIVKKLVLTKEHPLEPGLNILPFFYGATVIINVFSVLYGGLSIFGIRKIELWIVLVASFGAGILTGLIVFLFVRPYLRRKILHRLSKMENSKEESNANLKETTAEKFRRHMLGILMKLRHPRRSSRSGDSSPEFVAQPEEGFSIDVLPAQVESVTLGANVRTPAPPEALITDDLALHQGQHHEASEVNIAGPGEEDDESSVNEFPMKRICHYTASQICMAVASVGVIIFIGKAKRSFAEIGKRTQSHSVIGIAILSLRHEHYSSVEVLLRPDLTFEQIEADTLIEDRLEEAQVFSFAQILSAVFGSFVHGANDVSNAIGPVVGLWLVAISGDPLNSAPPPIWILFYGGVGISIGLWIWGRKVMQTVGSDLTTITPSRCYNGGTHCRRAGVSCVQCVCVYVCVNSVCFFHSGVCIELGSAVTVLIASNLGIPISTTHCKVGSVVCVGCFRARSNVNWKLFIGIVIAWVVTLPVSAGLSALIMYAFTRTQPLLSTP</sequence>
<keyword evidence="7 8" id="KW-0472">Membrane</keyword>